<dbReference type="CDD" id="cd05300">
    <property type="entry name" value="2-Hacid_dh_1"/>
    <property type="match status" value="1"/>
</dbReference>
<dbReference type="EMBL" id="VBOY01000135">
    <property type="protein sequence ID" value="TMQ62448.1"/>
    <property type="molecule type" value="Genomic_DNA"/>
</dbReference>
<dbReference type="SUPFAM" id="SSF51735">
    <property type="entry name" value="NAD(P)-binding Rossmann-fold domains"/>
    <property type="match status" value="1"/>
</dbReference>
<evidence type="ECO:0000256" key="2">
    <source>
        <dbReference type="ARBA" id="ARBA00023027"/>
    </source>
</evidence>
<evidence type="ECO:0000259" key="4">
    <source>
        <dbReference type="Pfam" id="PF02826"/>
    </source>
</evidence>
<dbReference type="InterPro" id="IPR036291">
    <property type="entry name" value="NAD(P)-bd_dom_sf"/>
</dbReference>
<gene>
    <name evidence="5" type="ORF">E6K78_11780</name>
</gene>
<dbReference type="InterPro" id="IPR029753">
    <property type="entry name" value="D-isomer_DH_CS"/>
</dbReference>
<organism evidence="5 6">
    <name type="scientific">Eiseniibacteriota bacterium</name>
    <dbReference type="NCBI Taxonomy" id="2212470"/>
    <lineage>
        <taxon>Bacteria</taxon>
        <taxon>Candidatus Eiseniibacteriota</taxon>
    </lineage>
</organism>
<dbReference type="InterPro" id="IPR006140">
    <property type="entry name" value="D-isomer_DH_NAD-bd"/>
</dbReference>
<feature type="domain" description="D-isomer specific 2-hydroxyacid dehydrogenase NAD-binding" evidence="4">
    <location>
        <begin position="189"/>
        <end position="369"/>
    </location>
</feature>
<dbReference type="PANTHER" id="PTHR43333">
    <property type="entry name" value="2-HACID_DH_C DOMAIN-CONTAINING PROTEIN"/>
    <property type="match status" value="1"/>
</dbReference>
<name>A0A538TFP6_UNCEI</name>
<evidence type="ECO:0000256" key="3">
    <source>
        <dbReference type="SAM" id="MobiDB-lite"/>
    </source>
</evidence>
<evidence type="ECO:0000313" key="5">
    <source>
        <dbReference type="EMBL" id="TMQ62448.1"/>
    </source>
</evidence>
<dbReference type="Gene3D" id="3.40.50.720">
    <property type="entry name" value="NAD(P)-binding Rossmann-like Domain"/>
    <property type="match status" value="2"/>
</dbReference>
<dbReference type="GO" id="GO:0051287">
    <property type="term" value="F:NAD binding"/>
    <property type="evidence" value="ECO:0007669"/>
    <property type="project" value="InterPro"/>
</dbReference>
<dbReference type="PANTHER" id="PTHR43333:SF1">
    <property type="entry name" value="D-ISOMER SPECIFIC 2-HYDROXYACID DEHYDROGENASE NAD-BINDING DOMAIN-CONTAINING PROTEIN"/>
    <property type="match status" value="1"/>
</dbReference>
<feature type="non-terminal residue" evidence="5">
    <location>
        <position position="400"/>
    </location>
</feature>
<keyword evidence="1" id="KW-0560">Oxidoreductase</keyword>
<reference evidence="5 6" key="1">
    <citation type="journal article" date="2019" name="Nat. Microbiol.">
        <title>Mediterranean grassland soil C-N compound turnover is dependent on rainfall and depth, and is mediated by genomically divergent microorganisms.</title>
        <authorList>
            <person name="Diamond S."/>
            <person name="Andeer P.F."/>
            <person name="Li Z."/>
            <person name="Crits-Christoph A."/>
            <person name="Burstein D."/>
            <person name="Anantharaman K."/>
            <person name="Lane K.R."/>
            <person name="Thomas B.C."/>
            <person name="Pan C."/>
            <person name="Northen T.R."/>
            <person name="Banfield J.F."/>
        </authorList>
    </citation>
    <scope>NUCLEOTIDE SEQUENCE [LARGE SCALE GENOMIC DNA]</scope>
    <source>
        <strain evidence="5">WS_8</strain>
    </source>
</reference>
<keyword evidence="2" id="KW-0520">NAD</keyword>
<protein>
    <submittedName>
        <fullName evidence="5">D-2-hydroxyacid dehydrogenase</fullName>
    </submittedName>
</protein>
<dbReference type="Pfam" id="PF02826">
    <property type="entry name" value="2-Hacid_dh_C"/>
    <property type="match status" value="1"/>
</dbReference>
<dbReference type="Proteomes" id="UP000316609">
    <property type="component" value="Unassembled WGS sequence"/>
</dbReference>
<evidence type="ECO:0000313" key="6">
    <source>
        <dbReference type="Proteomes" id="UP000316609"/>
    </source>
</evidence>
<evidence type="ECO:0000256" key="1">
    <source>
        <dbReference type="ARBA" id="ARBA00023002"/>
    </source>
</evidence>
<dbReference type="PROSITE" id="PS00671">
    <property type="entry name" value="D_2_HYDROXYACID_DH_3"/>
    <property type="match status" value="1"/>
</dbReference>
<dbReference type="SUPFAM" id="SSF52283">
    <property type="entry name" value="Formate/glycerate dehydrogenase catalytic domain-like"/>
    <property type="match status" value="1"/>
</dbReference>
<dbReference type="AlphaFoldDB" id="A0A538TFP6"/>
<sequence length="400" mass="43599">MRTFMGESDPPCRCRATSRVRLSGCRNLRKRNHGRAPKRWRCATDVPPSRLPRRDSGARPSRRVVAPAPAVATSVAMARACVLEFVRHGEAVWNLPRHLVDELRATFPEVSFVSPADEGEADARLPEADVVFGWAVKPRNFHLATRLRWIQVSAASVSALLFPALIESPVLVTNGRGLHAVSMAEHALGVILAFARKLHLARDAQRERRWTSRELWAEAPSFRDLAGSTLGLVGFGAIGHEIAVRARALGLEVVAVRRHPTADPAPAHAQWGPERLGELAARADWLVLAAPLTAETNGLIGADVIARMKSSAVLINLGRGALVDEGALVRALEQGRIAGAALDVFEREPLPPESALWGMPHVILTPHVSGLGPRLWERATDLFARNLRAFLEGRPLVNLV</sequence>
<comment type="caution">
    <text evidence="5">The sequence shown here is derived from an EMBL/GenBank/DDBJ whole genome shotgun (WGS) entry which is preliminary data.</text>
</comment>
<dbReference type="GO" id="GO:0016616">
    <property type="term" value="F:oxidoreductase activity, acting on the CH-OH group of donors, NAD or NADP as acceptor"/>
    <property type="evidence" value="ECO:0007669"/>
    <property type="project" value="UniProtKB-ARBA"/>
</dbReference>
<feature type="region of interest" description="Disordered" evidence="3">
    <location>
        <begin position="36"/>
        <end position="63"/>
    </location>
</feature>
<accession>A0A538TFP6</accession>
<proteinExistence type="predicted"/>